<dbReference type="AlphaFoldDB" id="A0A5N6K4W3"/>
<protein>
    <submittedName>
        <fullName evidence="3">Uncharacterized protein</fullName>
    </submittedName>
</protein>
<keyword evidence="2" id="KW-1133">Transmembrane helix</keyword>
<keyword evidence="2" id="KW-0472">Membrane</keyword>
<feature type="region of interest" description="Disordered" evidence="1">
    <location>
        <begin position="1"/>
        <end position="20"/>
    </location>
</feature>
<evidence type="ECO:0000313" key="4">
    <source>
        <dbReference type="Proteomes" id="UP000326757"/>
    </source>
</evidence>
<evidence type="ECO:0000256" key="2">
    <source>
        <dbReference type="SAM" id="Phobius"/>
    </source>
</evidence>
<name>A0A5N6K4W3_MONLA</name>
<reference evidence="3 4" key="1">
    <citation type="submission" date="2019-06" db="EMBL/GenBank/DDBJ databases">
        <title>Genome Sequence of the Brown Rot Fungal Pathogen Monilinia laxa.</title>
        <authorList>
            <person name="De Miccolis Angelini R.M."/>
            <person name="Landi L."/>
            <person name="Abate D."/>
            <person name="Pollastro S."/>
            <person name="Romanazzi G."/>
            <person name="Faretra F."/>
        </authorList>
    </citation>
    <scope>NUCLEOTIDE SEQUENCE [LARGE SCALE GENOMIC DNA]</scope>
    <source>
        <strain evidence="3 4">Mlax316</strain>
    </source>
</reference>
<gene>
    <name evidence="3" type="ORF">EYC80_002733</name>
</gene>
<evidence type="ECO:0000256" key="1">
    <source>
        <dbReference type="SAM" id="MobiDB-lite"/>
    </source>
</evidence>
<keyword evidence="4" id="KW-1185">Reference proteome</keyword>
<organism evidence="3 4">
    <name type="scientific">Monilinia laxa</name>
    <name type="common">Brown rot fungus</name>
    <name type="synonym">Sclerotinia laxa</name>
    <dbReference type="NCBI Taxonomy" id="61186"/>
    <lineage>
        <taxon>Eukaryota</taxon>
        <taxon>Fungi</taxon>
        <taxon>Dikarya</taxon>
        <taxon>Ascomycota</taxon>
        <taxon>Pezizomycotina</taxon>
        <taxon>Leotiomycetes</taxon>
        <taxon>Helotiales</taxon>
        <taxon>Sclerotiniaceae</taxon>
        <taxon>Monilinia</taxon>
    </lineage>
</organism>
<sequence>MDDNNFPELNSNHKNKHQSIHPSIDQIIHQTSQTPTLNHLMYFPFRSVPFLSFPFLSFPFLSFPFFNFPCPIP</sequence>
<proteinExistence type="predicted"/>
<accession>A0A5N6K4W3</accession>
<comment type="caution">
    <text evidence="3">The sequence shown here is derived from an EMBL/GenBank/DDBJ whole genome shotgun (WGS) entry which is preliminary data.</text>
</comment>
<keyword evidence="2" id="KW-0812">Transmembrane</keyword>
<dbReference type="EMBL" id="VIGI01000008">
    <property type="protein sequence ID" value="KAB8297390.1"/>
    <property type="molecule type" value="Genomic_DNA"/>
</dbReference>
<feature type="transmembrane region" description="Helical" evidence="2">
    <location>
        <begin position="48"/>
        <end position="68"/>
    </location>
</feature>
<dbReference type="Proteomes" id="UP000326757">
    <property type="component" value="Unassembled WGS sequence"/>
</dbReference>
<evidence type="ECO:0000313" key="3">
    <source>
        <dbReference type="EMBL" id="KAB8297390.1"/>
    </source>
</evidence>